<organism evidence="2 3">
    <name type="scientific">Caldanaerobacter subterraneus subsp. pacificus DSM 12653</name>
    <dbReference type="NCBI Taxonomy" id="391606"/>
    <lineage>
        <taxon>Bacteria</taxon>
        <taxon>Bacillati</taxon>
        <taxon>Bacillota</taxon>
        <taxon>Clostridia</taxon>
        <taxon>Thermoanaerobacterales</taxon>
        <taxon>Thermoanaerobacteraceae</taxon>
        <taxon>Caldanaerobacter</taxon>
    </lineage>
</organism>
<proteinExistence type="predicted"/>
<dbReference type="Proteomes" id="UP000010146">
    <property type="component" value="Unassembled WGS sequence"/>
</dbReference>
<feature type="compositionally biased region" description="Basic and acidic residues" evidence="1">
    <location>
        <begin position="38"/>
        <end position="49"/>
    </location>
</feature>
<dbReference type="AlphaFoldDB" id="A0A0F5PKV7"/>
<comment type="caution">
    <text evidence="2">The sequence shown here is derived from an EMBL/GenBank/DDBJ whole genome shotgun (WGS) entry which is preliminary data.</text>
</comment>
<protein>
    <submittedName>
        <fullName evidence="2">Uncharacterized protein</fullName>
    </submittedName>
</protein>
<reference evidence="2 3" key="1">
    <citation type="submission" date="2008-07" db="EMBL/GenBank/DDBJ databases">
        <authorList>
            <person name="Gonzalez J."/>
            <person name="Sokolova T."/>
            <person name="Ferriera S."/>
            <person name="Johnson J."/>
            <person name="Kravitz S."/>
            <person name="Beeson K."/>
            <person name="Sutton G."/>
            <person name="Rogers Y.-H."/>
            <person name="Friedman R."/>
            <person name="Frazier M."/>
            <person name="Venter J.C."/>
        </authorList>
    </citation>
    <scope>NUCLEOTIDE SEQUENCE [LARGE SCALE GENOMIC DNA]</scope>
    <source>
        <strain evidence="2 3">DSM 12653</strain>
    </source>
</reference>
<sequence>MFEPDNFGEQLKELLLKLRIEENDESSGDGGNGENDEEKGSSGGDEKKKGVLTPSQIMIILAVLSGALEPISIIVDRNQNVQVVLSGTLRVPLKESNPSKGTLTDEEEKLINTLKGLLSKI</sequence>
<dbReference type="RefSeq" id="WP_011026053.1">
    <property type="nucleotide sequence ID" value="NZ_ABXP02000103.1"/>
</dbReference>
<dbReference type="EMBL" id="ABXP02000103">
    <property type="protein sequence ID" value="KKC29230.1"/>
    <property type="molecule type" value="Genomic_DNA"/>
</dbReference>
<evidence type="ECO:0000313" key="3">
    <source>
        <dbReference type="Proteomes" id="UP000010146"/>
    </source>
</evidence>
<evidence type="ECO:0000313" key="2">
    <source>
        <dbReference type="EMBL" id="KKC29230.1"/>
    </source>
</evidence>
<reference evidence="2 3" key="2">
    <citation type="journal article" date="2015" name="BMC Genomics">
        <title>Analysis of three genomes within the thermophilic bacterial species Caldanaerobacter subterraneus with a focus on carbon monoxide dehydrogenase evolution and hydrolase diversity.</title>
        <authorList>
            <person name="Sant'Anna F.H."/>
            <person name="Lebedinsky A.V."/>
            <person name="Sokolova T.G."/>
            <person name="Robb F.T."/>
            <person name="Gonzalez J.M."/>
        </authorList>
    </citation>
    <scope>NUCLEOTIDE SEQUENCE [LARGE SCALE GENOMIC DNA]</scope>
    <source>
        <strain evidence="2 3">DSM 12653</strain>
    </source>
</reference>
<feature type="region of interest" description="Disordered" evidence="1">
    <location>
        <begin position="18"/>
        <end position="49"/>
    </location>
</feature>
<evidence type="ECO:0000256" key="1">
    <source>
        <dbReference type="SAM" id="MobiDB-lite"/>
    </source>
</evidence>
<reference evidence="3" key="3">
    <citation type="submission" date="2015-02" db="EMBL/GenBank/DDBJ databases">
        <title>Genome analysis of three genomes within the thermophilic hydrogenogenic bacterial species Caldanaerobacter subterraneus.</title>
        <authorList>
            <person name="Sant'Anna F.H."/>
            <person name="Lebedinsky A."/>
            <person name="Sokolova T."/>
            <person name="Robb F.T."/>
            <person name="Gonzalez J.M."/>
        </authorList>
    </citation>
    <scope>NUCLEOTIDE SEQUENCE [LARGE SCALE GENOMIC DNA]</scope>
    <source>
        <strain evidence="3">DSM 12653</strain>
    </source>
</reference>
<gene>
    <name evidence="2" type="ORF">CDSM653_01760</name>
</gene>
<accession>A0A0F5PKV7</accession>
<name>A0A0F5PKV7_9THEO</name>